<reference evidence="1" key="1">
    <citation type="submission" date="2021-09" db="EMBL/GenBank/DDBJ databases">
        <title>First case of bloodstream infection caused by Mixta hanseatica sp. nov., a member of the Erwiniaceae family.</title>
        <authorList>
            <person name="Both A."/>
            <person name="Huang J."/>
            <person name="Wenzel P."/>
            <person name="Aepfelbacher M."/>
            <person name="Rohde H."/>
            <person name="Christner M."/>
            <person name="Hentschke M."/>
        </authorList>
    </citation>
    <scope>NUCLEOTIDE SEQUENCE</scope>
    <source>
        <strain evidence="1">X22927</strain>
    </source>
</reference>
<protein>
    <submittedName>
        <fullName evidence="1">Uncharacterized protein</fullName>
    </submittedName>
</protein>
<proteinExistence type="predicted"/>
<evidence type="ECO:0000313" key="2">
    <source>
        <dbReference type="Proteomes" id="UP001056635"/>
    </source>
</evidence>
<gene>
    <name evidence="1" type="ORF">K6958_09965</name>
</gene>
<dbReference type="Proteomes" id="UP001056635">
    <property type="component" value="Chromosome"/>
</dbReference>
<evidence type="ECO:0000313" key="1">
    <source>
        <dbReference type="EMBL" id="UQY45928.1"/>
    </source>
</evidence>
<dbReference type="EMBL" id="CP082904">
    <property type="protein sequence ID" value="UQY45928.1"/>
    <property type="molecule type" value="Genomic_DNA"/>
</dbReference>
<accession>A0ABY4RBW4</accession>
<organism evidence="1 2">
    <name type="scientific">Mixta hanseatica</name>
    <dbReference type="NCBI Taxonomy" id="2872648"/>
    <lineage>
        <taxon>Bacteria</taxon>
        <taxon>Pseudomonadati</taxon>
        <taxon>Pseudomonadota</taxon>
        <taxon>Gammaproteobacteria</taxon>
        <taxon>Enterobacterales</taxon>
        <taxon>Erwiniaceae</taxon>
        <taxon>Mixta</taxon>
    </lineage>
</organism>
<keyword evidence="2" id="KW-1185">Reference proteome</keyword>
<sequence length="73" mass="8446">MLNFARSLKETSVMPIMPKNKSKQSDLIDFILPERQILLLFSIGIFRNNGYGKIKKKRRLGAFINKTVIIYST</sequence>
<name>A0ABY4RBW4_9GAMM</name>
<dbReference type="RefSeq" id="WP_249894480.1">
    <property type="nucleotide sequence ID" value="NZ_CP082904.1"/>
</dbReference>